<dbReference type="EMBL" id="NGAF01000171">
    <property type="protein sequence ID" value="OXR39603.1"/>
    <property type="molecule type" value="Genomic_DNA"/>
</dbReference>
<name>A0A231GSK4_9NOCA</name>
<keyword evidence="2" id="KW-1185">Reference proteome</keyword>
<gene>
    <name evidence="1" type="ORF">B7C42_08329</name>
</gene>
<evidence type="ECO:0000313" key="2">
    <source>
        <dbReference type="Proteomes" id="UP000215506"/>
    </source>
</evidence>
<reference evidence="1 2" key="1">
    <citation type="submission" date="2017-07" db="EMBL/GenBank/DDBJ databases">
        <title>First draft Genome Sequence of Nocardia cerradoensis isolated from human infection.</title>
        <authorList>
            <person name="Carrasco G."/>
        </authorList>
    </citation>
    <scope>NUCLEOTIDE SEQUENCE [LARGE SCALE GENOMIC DNA]</scope>
    <source>
        <strain evidence="1 2">CNM20130759</strain>
    </source>
</reference>
<accession>A0A231GSK4</accession>
<evidence type="ECO:0000313" key="1">
    <source>
        <dbReference type="EMBL" id="OXR39603.1"/>
    </source>
</evidence>
<dbReference type="AlphaFoldDB" id="A0A231GSK4"/>
<proteinExistence type="predicted"/>
<organism evidence="1 2">
    <name type="scientific">Nocardia cerradoensis</name>
    <dbReference type="NCBI Taxonomy" id="85688"/>
    <lineage>
        <taxon>Bacteria</taxon>
        <taxon>Bacillati</taxon>
        <taxon>Actinomycetota</taxon>
        <taxon>Actinomycetes</taxon>
        <taxon>Mycobacteriales</taxon>
        <taxon>Nocardiaceae</taxon>
        <taxon>Nocardia</taxon>
    </lineage>
</organism>
<comment type="caution">
    <text evidence="1">The sequence shown here is derived from an EMBL/GenBank/DDBJ whole genome shotgun (WGS) entry which is preliminary data.</text>
</comment>
<dbReference type="Proteomes" id="UP000215506">
    <property type="component" value="Unassembled WGS sequence"/>
</dbReference>
<protein>
    <submittedName>
        <fullName evidence="1">Uncharacterized protein</fullName>
    </submittedName>
</protein>
<sequence>MVLEFADRVGQYQRAGHRPLLDTLGALPADDRVFDHTPDAIAYARTRLTATS</sequence>